<evidence type="ECO:0000256" key="3">
    <source>
        <dbReference type="ARBA" id="ARBA00012071"/>
    </source>
</evidence>
<comment type="function">
    <text evidence="1 13">Transfers the gamma-phosphate of ATP to the 4'-position of a tetraacyldisaccharide 1-phosphate intermediate (termed DS-1-P) to form tetraacyldisaccharide 1,4'-bis-phosphate (lipid IVA).</text>
</comment>
<protein>
    <recommendedName>
        <fullName evidence="4 13">Tetraacyldisaccharide 4'-kinase</fullName>
        <ecNumber evidence="3 13">2.7.1.130</ecNumber>
    </recommendedName>
    <alternativeName>
        <fullName evidence="12 13">Lipid A 4'-kinase</fullName>
    </alternativeName>
</protein>
<evidence type="ECO:0000256" key="10">
    <source>
        <dbReference type="ARBA" id="ARBA00022840"/>
    </source>
</evidence>
<dbReference type="GO" id="GO:0009244">
    <property type="term" value="P:lipopolysaccharide core region biosynthetic process"/>
    <property type="evidence" value="ECO:0007669"/>
    <property type="project" value="TreeGrafter"/>
</dbReference>
<dbReference type="PATRIC" id="fig|1280950.3.peg.469"/>
<dbReference type="NCBIfam" id="TIGR00682">
    <property type="entry name" value="lpxK"/>
    <property type="match status" value="1"/>
</dbReference>
<dbReference type="STRING" id="1280950.HJO_02295"/>
<proteinExistence type="inferred from homology"/>
<evidence type="ECO:0000256" key="9">
    <source>
        <dbReference type="ARBA" id="ARBA00022777"/>
    </source>
</evidence>
<evidence type="ECO:0000256" key="12">
    <source>
        <dbReference type="ARBA" id="ARBA00029757"/>
    </source>
</evidence>
<keyword evidence="8 13" id="KW-0547">Nucleotide-binding</keyword>
<reference evidence="14 15" key="1">
    <citation type="journal article" date="2014" name="Antonie Van Leeuwenhoek">
        <title>Hyphomonas beringensis sp. nov. and Hyphomonas chukchiensis sp. nov., isolated from surface seawater of the Bering Sea and Chukchi Sea.</title>
        <authorList>
            <person name="Li C."/>
            <person name="Lai Q."/>
            <person name="Li G."/>
            <person name="Dong C."/>
            <person name="Wang J."/>
            <person name="Liao Y."/>
            <person name="Shao Z."/>
        </authorList>
    </citation>
    <scope>NUCLEOTIDE SEQUENCE [LARGE SCALE GENOMIC DNA]</scope>
    <source>
        <strain evidence="14 15">MHS-2</strain>
    </source>
</reference>
<organism evidence="14 15">
    <name type="scientific">Hyphomonas johnsonii MHS-2</name>
    <dbReference type="NCBI Taxonomy" id="1280950"/>
    <lineage>
        <taxon>Bacteria</taxon>
        <taxon>Pseudomonadati</taxon>
        <taxon>Pseudomonadota</taxon>
        <taxon>Alphaproteobacteria</taxon>
        <taxon>Hyphomonadales</taxon>
        <taxon>Hyphomonadaceae</taxon>
        <taxon>Hyphomonas</taxon>
    </lineage>
</organism>
<dbReference type="PANTHER" id="PTHR42724">
    <property type="entry name" value="TETRAACYLDISACCHARIDE 4'-KINASE"/>
    <property type="match status" value="1"/>
</dbReference>
<evidence type="ECO:0000256" key="1">
    <source>
        <dbReference type="ARBA" id="ARBA00002274"/>
    </source>
</evidence>
<comment type="pathway">
    <text evidence="2 13">Glycolipid biosynthesis; lipid IV(A) biosynthesis; lipid IV(A) from (3R)-3-hydroxytetradecanoyl-[acyl-carrier-protein] and UDP-N-acetyl-alpha-D-glucosamine: step 6/6.</text>
</comment>
<evidence type="ECO:0000313" key="15">
    <source>
        <dbReference type="Proteomes" id="UP000025171"/>
    </source>
</evidence>
<evidence type="ECO:0000256" key="5">
    <source>
        <dbReference type="ARBA" id="ARBA00022516"/>
    </source>
</evidence>
<comment type="similarity">
    <text evidence="13">Belongs to the LpxK family.</text>
</comment>
<dbReference type="EMBL" id="ARYK01000001">
    <property type="protein sequence ID" value="KCZ94168.1"/>
    <property type="molecule type" value="Genomic_DNA"/>
</dbReference>
<keyword evidence="15" id="KW-1185">Reference proteome</keyword>
<dbReference type="EC" id="2.7.1.130" evidence="3 13"/>
<dbReference type="Pfam" id="PF02606">
    <property type="entry name" value="LpxK"/>
    <property type="match status" value="1"/>
</dbReference>
<keyword evidence="10 13" id="KW-0067">ATP-binding</keyword>
<evidence type="ECO:0000256" key="7">
    <source>
        <dbReference type="ARBA" id="ARBA00022679"/>
    </source>
</evidence>
<dbReference type="eggNOG" id="COG1663">
    <property type="taxonomic scope" value="Bacteria"/>
</dbReference>
<evidence type="ECO:0000256" key="13">
    <source>
        <dbReference type="HAMAP-Rule" id="MF_00409"/>
    </source>
</evidence>
<keyword evidence="9 13" id="KW-0418">Kinase</keyword>
<keyword evidence="7 13" id="KW-0808">Transferase</keyword>
<dbReference type="InterPro" id="IPR027417">
    <property type="entry name" value="P-loop_NTPase"/>
</dbReference>
<comment type="caution">
    <text evidence="14">The sequence shown here is derived from an EMBL/GenBank/DDBJ whole genome shotgun (WGS) entry which is preliminary data.</text>
</comment>
<dbReference type="GO" id="GO:0009029">
    <property type="term" value="F:lipid-A 4'-kinase activity"/>
    <property type="evidence" value="ECO:0007669"/>
    <property type="project" value="UniProtKB-UniRule"/>
</dbReference>
<evidence type="ECO:0000256" key="11">
    <source>
        <dbReference type="ARBA" id="ARBA00023098"/>
    </source>
</evidence>
<dbReference type="UniPathway" id="UPA00359">
    <property type="reaction ID" value="UER00482"/>
</dbReference>
<dbReference type="OrthoDB" id="9766423at2"/>
<gene>
    <name evidence="13" type="primary">lpxK</name>
    <name evidence="14" type="ORF">HJO_02295</name>
</gene>
<dbReference type="GO" id="GO:0009245">
    <property type="term" value="P:lipid A biosynthetic process"/>
    <property type="evidence" value="ECO:0007669"/>
    <property type="project" value="UniProtKB-UniRule"/>
</dbReference>
<dbReference type="RefSeq" id="WP_051618016.1">
    <property type="nucleotide sequence ID" value="NZ_ARYK01000001.1"/>
</dbReference>
<dbReference type="AlphaFoldDB" id="A0A059FUQ4"/>
<keyword evidence="6 13" id="KW-0441">Lipid A biosynthesis</keyword>
<keyword evidence="5 13" id="KW-0444">Lipid biosynthesis</keyword>
<feature type="binding site" evidence="13">
    <location>
        <begin position="60"/>
        <end position="67"/>
    </location>
    <ligand>
        <name>ATP</name>
        <dbReference type="ChEBI" id="CHEBI:30616"/>
    </ligand>
</feature>
<dbReference type="GO" id="GO:0005524">
    <property type="term" value="F:ATP binding"/>
    <property type="evidence" value="ECO:0007669"/>
    <property type="project" value="UniProtKB-UniRule"/>
</dbReference>
<evidence type="ECO:0000256" key="8">
    <source>
        <dbReference type="ARBA" id="ARBA00022741"/>
    </source>
</evidence>
<dbReference type="InterPro" id="IPR003758">
    <property type="entry name" value="LpxK"/>
</dbReference>
<keyword evidence="11 13" id="KW-0443">Lipid metabolism</keyword>
<sequence>MKAPYFWSAGLDPRSREAAPMTRLLLSPLAFAYRLGVQNKLKKAVPVRVDIPVICIGNLTVGGVGKTPVVAAIRALLTARGVRTATLSRGYGGGAKGVVRVQTGTHTAADVGDEPLMLAASGESWIGRDRVAAARAMQADGVQVIVMDDGHQNPSLHKDLSLVVIDAAAPFGNGHLLPKGPLREPVADGLSRAGGVVLMGAGDVPTAAAKSGLPVLRATVEPTSAIPDGPLVAFAGIGRPIKFFDALKAAGADLREAVGYGDHHAYSDGELKFLHSLAERHGARLVTTTKDHVRLPQREQQRVLAFPVAARFEDPGALDALLDPIVKSANA</sequence>
<dbReference type="PANTHER" id="PTHR42724:SF1">
    <property type="entry name" value="TETRAACYLDISACCHARIDE 4'-KINASE, MITOCHONDRIAL-RELATED"/>
    <property type="match status" value="1"/>
</dbReference>
<dbReference type="HAMAP" id="MF_00409">
    <property type="entry name" value="LpxK"/>
    <property type="match status" value="1"/>
</dbReference>
<evidence type="ECO:0000256" key="2">
    <source>
        <dbReference type="ARBA" id="ARBA00004870"/>
    </source>
</evidence>
<dbReference type="Proteomes" id="UP000025171">
    <property type="component" value="Unassembled WGS sequence"/>
</dbReference>
<evidence type="ECO:0000256" key="6">
    <source>
        <dbReference type="ARBA" id="ARBA00022556"/>
    </source>
</evidence>
<evidence type="ECO:0000313" key="14">
    <source>
        <dbReference type="EMBL" id="KCZ94168.1"/>
    </source>
</evidence>
<accession>A0A059FUQ4</accession>
<name>A0A059FUQ4_9PROT</name>
<evidence type="ECO:0000256" key="4">
    <source>
        <dbReference type="ARBA" id="ARBA00016436"/>
    </source>
</evidence>
<dbReference type="SUPFAM" id="SSF52540">
    <property type="entry name" value="P-loop containing nucleoside triphosphate hydrolases"/>
    <property type="match status" value="1"/>
</dbReference>
<comment type="catalytic activity">
    <reaction evidence="13">
        <text>a lipid A disaccharide + ATP = a lipid IVA + ADP + H(+)</text>
        <dbReference type="Rhea" id="RHEA:67840"/>
        <dbReference type="ChEBI" id="CHEBI:15378"/>
        <dbReference type="ChEBI" id="CHEBI:30616"/>
        <dbReference type="ChEBI" id="CHEBI:176343"/>
        <dbReference type="ChEBI" id="CHEBI:176425"/>
        <dbReference type="ChEBI" id="CHEBI:456216"/>
        <dbReference type="EC" id="2.7.1.130"/>
    </reaction>
</comment>
<dbReference type="GO" id="GO:0005886">
    <property type="term" value="C:plasma membrane"/>
    <property type="evidence" value="ECO:0007669"/>
    <property type="project" value="TreeGrafter"/>
</dbReference>